<feature type="region of interest" description="Disordered" evidence="1">
    <location>
        <begin position="1"/>
        <end position="39"/>
    </location>
</feature>
<evidence type="ECO:0000313" key="3">
    <source>
        <dbReference type="EMBL" id="PJE76096.1"/>
    </source>
</evidence>
<gene>
    <name evidence="3" type="ORF">COV04_01025</name>
</gene>
<dbReference type="Proteomes" id="UP000231152">
    <property type="component" value="Unassembled WGS sequence"/>
</dbReference>
<feature type="domain" description="CxxC-x17-CxxC" evidence="2">
    <location>
        <begin position="39"/>
        <end position="72"/>
    </location>
</feature>
<sequence>MAKPYQRKDRSDRTRTNKFTNRKPWKKDGAVRDGGHPTLHPAVCSQCGNNCVVPFKPNGKKPIFCSNCFKKKSDGEPDRFSRPSTDRRFSSDQQGNKDDSFGWQLKALNAKLDAMLNILRDEEENERPSRSTFRKG</sequence>
<reference evidence="3 4" key="1">
    <citation type="submission" date="2017-09" db="EMBL/GenBank/DDBJ databases">
        <title>Depth-based differentiation of microbial function through sediment-hosted aquifers and enrichment of novel symbionts in the deep terrestrial subsurface.</title>
        <authorList>
            <person name="Probst A.J."/>
            <person name="Ladd B."/>
            <person name="Jarett J.K."/>
            <person name="Geller-Mcgrath D.E."/>
            <person name="Sieber C.M."/>
            <person name="Emerson J.B."/>
            <person name="Anantharaman K."/>
            <person name="Thomas B.C."/>
            <person name="Malmstrom R."/>
            <person name="Stieglmeier M."/>
            <person name="Klingl A."/>
            <person name="Woyke T."/>
            <person name="Ryan C.M."/>
            <person name="Banfield J.F."/>
        </authorList>
    </citation>
    <scope>NUCLEOTIDE SEQUENCE [LARGE SCALE GENOMIC DNA]</scope>
    <source>
        <strain evidence="3">CG10_big_fil_rev_8_21_14_0_10_48_11</strain>
    </source>
</reference>
<comment type="caution">
    <text evidence="3">The sequence shown here is derived from an EMBL/GenBank/DDBJ whole genome shotgun (WGS) entry which is preliminary data.</text>
</comment>
<organism evidence="3 4">
    <name type="scientific">Candidatus Uhrbacteria bacterium CG10_big_fil_rev_8_21_14_0_10_48_11</name>
    <dbReference type="NCBI Taxonomy" id="1975037"/>
    <lineage>
        <taxon>Bacteria</taxon>
        <taxon>Candidatus Uhriibacteriota</taxon>
    </lineage>
</organism>
<feature type="compositionally biased region" description="Basic and acidic residues" evidence="1">
    <location>
        <begin position="71"/>
        <end position="100"/>
    </location>
</feature>
<accession>A0A2M8LFC8</accession>
<dbReference type="EMBL" id="PFET01000005">
    <property type="protein sequence ID" value="PJE76096.1"/>
    <property type="molecule type" value="Genomic_DNA"/>
</dbReference>
<evidence type="ECO:0000256" key="1">
    <source>
        <dbReference type="SAM" id="MobiDB-lite"/>
    </source>
</evidence>
<proteinExistence type="predicted"/>
<dbReference type="InterPro" id="IPR026363">
    <property type="entry name" value="CxxC-x17-CxxC_dom"/>
</dbReference>
<dbReference type="Pfam" id="PF23477">
    <property type="entry name" value="zf_Tbcl_2"/>
    <property type="match status" value="1"/>
</dbReference>
<feature type="compositionally biased region" description="Basic and acidic residues" evidence="1">
    <location>
        <begin position="26"/>
        <end position="35"/>
    </location>
</feature>
<name>A0A2M8LFC8_9BACT</name>
<feature type="region of interest" description="Disordered" evidence="1">
    <location>
        <begin position="70"/>
        <end position="101"/>
    </location>
</feature>
<evidence type="ECO:0000259" key="2">
    <source>
        <dbReference type="Pfam" id="PF23477"/>
    </source>
</evidence>
<evidence type="ECO:0000313" key="4">
    <source>
        <dbReference type="Proteomes" id="UP000231152"/>
    </source>
</evidence>
<feature type="compositionally biased region" description="Basic and acidic residues" evidence="1">
    <location>
        <begin position="1"/>
        <end position="15"/>
    </location>
</feature>
<dbReference type="NCBIfam" id="TIGR04272">
    <property type="entry name" value="cxxc_cxxc_Mbark"/>
    <property type="match status" value="1"/>
</dbReference>
<protein>
    <recommendedName>
        <fullName evidence="2">CxxC-x17-CxxC domain-containing protein</fullName>
    </recommendedName>
</protein>
<dbReference type="AlphaFoldDB" id="A0A2M8LFC8"/>